<dbReference type="InterPro" id="IPR029016">
    <property type="entry name" value="GAF-like_dom_sf"/>
</dbReference>
<dbReference type="Gene3D" id="3.30.565.10">
    <property type="entry name" value="Histidine kinase-like ATPase, C-terminal domain"/>
    <property type="match status" value="1"/>
</dbReference>
<dbReference type="InterPro" id="IPR004358">
    <property type="entry name" value="Sig_transdc_His_kin-like_C"/>
</dbReference>
<dbReference type="NCBIfam" id="TIGR00229">
    <property type="entry name" value="sensory_box"/>
    <property type="match status" value="1"/>
</dbReference>
<dbReference type="SUPFAM" id="SSF55874">
    <property type="entry name" value="ATPase domain of HSP90 chaperone/DNA topoisomerase II/histidine kinase"/>
    <property type="match status" value="1"/>
</dbReference>
<dbReference type="InterPro" id="IPR003018">
    <property type="entry name" value="GAF"/>
</dbReference>
<dbReference type="Pfam" id="PF02518">
    <property type="entry name" value="HATPase_c"/>
    <property type="match status" value="1"/>
</dbReference>
<evidence type="ECO:0000256" key="1">
    <source>
        <dbReference type="ARBA" id="ARBA00000085"/>
    </source>
</evidence>
<dbReference type="PANTHER" id="PTHR43304">
    <property type="entry name" value="PHYTOCHROME-LIKE PROTEIN CPH1"/>
    <property type="match status" value="1"/>
</dbReference>
<feature type="coiled-coil region" evidence="6">
    <location>
        <begin position="478"/>
        <end position="519"/>
    </location>
</feature>
<evidence type="ECO:0000259" key="9">
    <source>
        <dbReference type="PROSITE" id="PS50113"/>
    </source>
</evidence>
<reference evidence="11" key="1">
    <citation type="submission" date="2018-02" db="EMBL/GenBank/DDBJ databases">
        <title>Genome sequencing of Solimonas sp. HR-BB.</title>
        <authorList>
            <person name="Lee Y."/>
            <person name="Jeon C.O."/>
        </authorList>
    </citation>
    <scope>NUCLEOTIDE SEQUENCE [LARGE SCALE GENOMIC DNA]</scope>
    <source>
        <strain evidence="11">HR-U</strain>
    </source>
</reference>
<name>A0A2S7IJM3_9BACT</name>
<dbReference type="Pfam" id="PF00512">
    <property type="entry name" value="HisKA"/>
    <property type="match status" value="1"/>
</dbReference>
<dbReference type="SMART" id="SM00086">
    <property type="entry name" value="PAC"/>
    <property type="match status" value="1"/>
</dbReference>
<dbReference type="Proteomes" id="UP000239590">
    <property type="component" value="Unassembled WGS sequence"/>
</dbReference>
<dbReference type="SUPFAM" id="SSF55781">
    <property type="entry name" value="GAF domain-like"/>
    <property type="match status" value="1"/>
</dbReference>
<organism evidence="10 11">
    <name type="scientific">Siphonobacter curvatus</name>
    <dbReference type="NCBI Taxonomy" id="2094562"/>
    <lineage>
        <taxon>Bacteria</taxon>
        <taxon>Pseudomonadati</taxon>
        <taxon>Bacteroidota</taxon>
        <taxon>Cytophagia</taxon>
        <taxon>Cytophagales</taxon>
        <taxon>Cytophagaceae</taxon>
        <taxon>Siphonobacter</taxon>
    </lineage>
</organism>
<dbReference type="InterPro" id="IPR000700">
    <property type="entry name" value="PAS-assoc_C"/>
</dbReference>
<dbReference type="PROSITE" id="PS50113">
    <property type="entry name" value="PAC"/>
    <property type="match status" value="1"/>
</dbReference>
<keyword evidence="11" id="KW-1185">Reference proteome</keyword>
<dbReference type="SMART" id="SM00388">
    <property type="entry name" value="HisKA"/>
    <property type="match status" value="1"/>
</dbReference>
<dbReference type="SMART" id="SM00387">
    <property type="entry name" value="HATPase_c"/>
    <property type="match status" value="1"/>
</dbReference>
<feature type="domain" description="Histidine kinase" evidence="7">
    <location>
        <begin position="522"/>
        <end position="749"/>
    </location>
</feature>
<dbReference type="Gene3D" id="3.30.450.20">
    <property type="entry name" value="PAS domain"/>
    <property type="match status" value="1"/>
</dbReference>
<dbReference type="InterPro" id="IPR001610">
    <property type="entry name" value="PAC"/>
</dbReference>
<dbReference type="CDD" id="cd00082">
    <property type="entry name" value="HisKA"/>
    <property type="match status" value="1"/>
</dbReference>
<dbReference type="InterPro" id="IPR003661">
    <property type="entry name" value="HisK_dim/P_dom"/>
</dbReference>
<dbReference type="PANTHER" id="PTHR43304:SF1">
    <property type="entry name" value="PAC DOMAIN-CONTAINING PROTEIN"/>
    <property type="match status" value="1"/>
</dbReference>
<feature type="domain" description="PAS" evidence="8">
    <location>
        <begin position="331"/>
        <end position="402"/>
    </location>
</feature>
<dbReference type="Pfam" id="PF13185">
    <property type="entry name" value="GAF_2"/>
    <property type="match status" value="1"/>
</dbReference>
<dbReference type="RefSeq" id="WP_104714423.1">
    <property type="nucleotide sequence ID" value="NZ_PTRA01000002.1"/>
</dbReference>
<evidence type="ECO:0000256" key="6">
    <source>
        <dbReference type="SAM" id="Coils"/>
    </source>
</evidence>
<dbReference type="Gene3D" id="3.30.450.40">
    <property type="match status" value="1"/>
</dbReference>
<evidence type="ECO:0000313" key="11">
    <source>
        <dbReference type="Proteomes" id="UP000239590"/>
    </source>
</evidence>
<evidence type="ECO:0000313" key="10">
    <source>
        <dbReference type="EMBL" id="PQA56848.1"/>
    </source>
</evidence>
<dbReference type="EC" id="2.7.13.3" evidence="2"/>
<evidence type="ECO:0000256" key="3">
    <source>
        <dbReference type="ARBA" id="ARBA00022553"/>
    </source>
</evidence>
<dbReference type="EMBL" id="PTRA01000002">
    <property type="protein sequence ID" value="PQA56848.1"/>
    <property type="molecule type" value="Genomic_DNA"/>
</dbReference>
<dbReference type="SUPFAM" id="SSF55785">
    <property type="entry name" value="PYP-like sensor domain (PAS domain)"/>
    <property type="match status" value="1"/>
</dbReference>
<dbReference type="InterPro" id="IPR005467">
    <property type="entry name" value="His_kinase_dom"/>
</dbReference>
<dbReference type="InterPro" id="IPR013655">
    <property type="entry name" value="PAS_fold_3"/>
</dbReference>
<dbReference type="InterPro" id="IPR003594">
    <property type="entry name" value="HATPase_dom"/>
</dbReference>
<comment type="caution">
    <text evidence="10">The sequence shown here is derived from an EMBL/GenBank/DDBJ whole genome shotgun (WGS) entry which is preliminary data.</text>
</comment>
<evidence type="ECO:0000256" key="2">
    <source>
        <dbReference type="ARBA" id="ARBA00012438"/>
    </source>
</evidence>
<keyword evidence="3" id="KW-0597">Phosphoprotein</keyword>
<accession>A0A2S7IJM3</accession>
<sequence length="749" mass="84688">MHNTQYSFLGPGGKSGQRIRAYDWSKTLLGNPESWPLSLKSILGLLLNAECPSFLFWGNEYACFYNDAYLPILTKLGKFVLPGQSAAEVWGEYWTDFEPFLQGIRTVGEARCDNDVFTDRQGRGIETSGTFCYNPVYDESGHTAGVWVTLTYPTQNLQESEIHQRFLLKLSDRLRSLTDPAEIQYEAARALGEQLAANRVGYAEDQGDQTHIVVTRNYVNGVFNLEGLYQYVDYGPSLLADFLAGKTVVRPDIANDPTLTDAEKEAHRVLQLGATVNRPLMKQGQLIAVLFIHYEQPHAFTQLELDLLEETAERTWEAVDRARAHKALRQSEEQFRHLANTIPQAIWETNAEGDSTFLNQWWIQYSGVPYEATTAWQIATDILHPEDGPVLVAAFKEAMRTGKGFEVEQRNRSASGEYRWFLNKGAPYRHPETGQIIKWIGIGVDIHDRKLAEELLRDSEARYRQLATHLEEQVQKRTEELTVSNQELARTIEQLKTANEELEESNRLLLRSNENLQQFAYVASHDLQEPLRKIQSFGNLLIRQHAAELGSGVDYVERMQAAASRMSILIEDLLAFSLISTQREASDPVDLNVVVQTVLRDLELISTETSASVERDDLPTIAGNRFQLEQLFQNLLSNALKFRKPGVAPHIHIRAQQITSRELPTGVRPLGTSEVYYWISVADNGIGFDDRYLDRVFQVFQRLHKRSDYAGTGIGLAICEKVVANHGGVITAHSQPNLGSTFEIYLPVI</sequence>
<dbReference type="InterPro" id="IPR000014">
    <property type="entry name" value="PAS"/>
</dbReference>
<dbReference type="SUPFAM" id="SSF47384">
    <property type="entry name" value="Homodimeric domain of signal transducing histidine kinase"/>
    <property type="match status" value="1"/>
</dbReference>
<evidence type="ECO:0000256" key="4">
    <source>
        <dbReference type="ARBA" id="ARBA00022679"/>
    </source>
</evidence>
<dbReference type="InterPro" id="IPR035965">
    <property type="entry name" value="PAS-like_dom_sf"/>
</dbReference>
<dbReference type="Gene3D" id="1.10.287.130">
    <property type="match status" value="1"/>
</dbReference>
<dbReference type="FunFam" id="3.30.565.10:FF:000006">
    <property type="entry name" value="Sensor histidine kinase WalK"/>
    <property type="match status" value="1"/>
</dbReference>
<dbReference type="InterPro" id="IPR052162">
    <property type="entry name" value="Sensor_kinase/Photoreceptor"/>
</dbReference>
<protein>
    <recommendedName>
        <fullName evidence="2">histidine kinase</fullName>
        <ecNumber evidence="2">2.7.13.3</ecNumber>
    </recommendedName>
</protein>
<feature type="domain" description="PAC" evidence="9">
    <location>
        <begin position="405"/>
        <end position="458"/>
    </location>
</feature>
<dbReference type="CDD" id="cd00130">
    <property type="entry name" value="PAS"/>
    <property type="match status" value="1"/>
</dbReference>
<keyword evidence="6" id="KW-0175">Coiled coil</keyword>
<dbReference type="AlphaFoldDB" id="A0A2S7IJM3"/>
<keyword evidence="5" id="KW-0418">Kinase</keyword>
<gene>
    <name evidence="10" type="ORF">C5O19_16050</name>
</gene>
<dbReference type="PROSITE" id="PS50109">
    <property type="entry name" value="HIS_KIN"/>
    <property type="match status" value="1"/>
</dbReference>
<evidence type="ECO:0000259" key="7">
    <source>
        <dbReference type="PROSITE" id="PS50109"/>
    </source>
</evidence>
<dbReference type="InterPro" id="IPR036890">
    <property type="entry name" value="HATPase_C_sf"/>
</dbReference>
<dbReference type="GO" id="GO:0000155">
    <property type="term" value="F:phosphorelay sensor kinase activity"/>
    <property type="evidence" value="ECO:0007669"/>
    <property type="project" value="InterPro"/>
</dbReference>
<dbReference type="PROSITE" id="PS50112">
    <property type="entry name" value="PAS"/>
    <property type="match status" value="1"/>
</dbReference>
<dbReference type="PRINTS" id="PR00344">
    <property type="entry name" value="BCTRLSENSOR"/>
</dbReference>
<dbReference type="InterPro" id="IPR036097">
    <property type="entry name" value="HisK_dim/P_sf"/>
</dbReference>
<dbReference type="OrthoDB" id="9766459at2"/>
<proteinExistence type="predicted"/>
<evidence type="ECO:0000256" key="5">
    <source>
        <dbReference type="ARBA" id="ARBA00022777"/>
    </source>
</evidence>
<keyword evidence="4" id="KW-0808">Transferase</keyword>
<dbReference type="SMART" id="SM00065">
    <property type="entry name" value="GAF"/>
    <property type="match status" value="1"/>
</dbReference>
<comment type="catalytic activity">
    <reaction evidence="1">
        <text>ATP + protein L-histidine = ADP + protein N-phospho-L-histidine.</text>
        <dbReference type="EC" id="2.7.13.3"/>
    </reaction>
</comment>
<dbReference type="FunFam" id="3.30.450.20:FF:000099">
    <property type="entry name" value="Sensory box sensor histidine kinase"/>
    <property type="match status" value="1"/>
</dbReference>
<dbReference type="Pfam" id="PF08447">
    <property type="entry name" value="PAS_3"/>
    <property type="match status" value="1"/>
</dbReference>
<evidence type="ECO:0000259" key="8">
    <source>
        <dbReference type="PROSITE" id="PS50112"/>
    </source>
</evidence>